<dbReference type="Pfam" id="PF16543">
    <property type="entry name" value="DFRP_C"/>
    <property type="match status" value="1"/>
</dbReference>
<feature type="domain" description="RWD" evidence="2">
    <location>
        <begin position="6"/>
        <end position="110"/>
    </location>
</feature>
<name>A0A2T9Z7B6_9FUNG</name>
<keyword evidence="1" id="KW-0175">Coiled coil</keyword>
<gene>
    <name evidence="3" type="ORF">BB560_005127</name>
</gene>
<dbReference type="PANTHER" id="PTHR12292">
    <property type="entry name" value="RWD DOMAIN-CONTAINING PROTEIN"/>
    <property type="match status" value="1"/>
</dbReference>
<evidence type="ECO:0000256" key="1">
    <source>
        <dbReference type="SAM" id="Coils"/>
    </source>
</evidence>
<dbReference type="Pfam" id="PF05773">
    <property type="entry name" value="RWD"/>
    <property type="match status" value="1"/>
</dbReference>
<dbReference type="EMBL" id="MBFS01001946">
    <property type="protein sequence ID" value="PVV00489.1"/>
    <property type="molecule type" value="Genomic_DNA"/>
</dbReference>
<dbReference type="AlphaFoldDB" id="A0A2T9Z7B6"/>
<organism evidence="3 4">
    <name type="scientific">Smittium megazygosporum</name>
    <dbReference type="NCBI Taxonomy" id="133381"/>
    <lineage>
        <taxon>Eukaryota</taxon>
        <taxon>Fungi</taxon>
        <taxon>Fungi incertae sedis</taxon>
        <taxon>Zoopagomycota</taxon>
        <taxon>Kickxellomycotina</taxon>
        <taxon>Harpellomycetes</taxon>
        <taxon>Harpellales</taxon>
        <taxon>Legeriomycetaceae</taxon>
        <taxon>Smittium</taxon>
    </lineage>
</organism>
<keyword evidence="4" id="KW-1185">Reference proteome</keyword>
<dbReference type="Gene3D" id="3.10.110.10">
    <property type="entry name" value="Ubiquitin Conjugating Enzyme"/>
    <property type="match status" value="1"/>
</dbReference>
<comment type="caution">
    <text evidence="3">The sequence shown here is derived from an EMBL/GenBank/DDBJ whole genome shotgun (WGS) entry which is preliminary data.</text>
</comment>
<dbReference type="InterPro" id="IPR016135">
    <property type="entry name" value="UBQ-conjugating_enzyme/RWD"/>
</dbReference>
<reference evidence="3 4" key="1">
    <citation type="journal article" date="2018" name="MBio">
        <title>Comparative Genomics Reveals the Core Gene Toolbox for the Fungus-Insect Symbiosis.</title>
        <authorList>
            <person name="Wang Y."/>
            <person name="Stata M."/>
            <person name="Wang W."/>
            <person name="Stajich J.E."/>
            <person name="White M.M."/>
            <person name="Moncalvo J.M."/>
        </authorList>
    </citation>
    <scope>NUCLEOTIDE SEQUENCE [LARGE SCALE GENOMIC DNA]</scope>
    <source>
        <strain evidence="3 4">SC-DP-2</strain>
    </source>
</reference>
<dbReference type="InterPro" id="IPR040213">
    <property type="entry name" value="GIR2-like"/>
</dbReference>
<feature type="coiled-coil region" evidence="1">
    <location>
        <begin position="104"/>
        <end position="136"/>
    </location>
</feature>
<protein>
    <recommendedName>
        <fullName evidence="2">RWD domain-containing protein</fullName>
    </recommendedName>
</protein>
<dbReference type="OrthoDB" id="277175at2759"/>
<evidence type="ECO:0000259" key="2">
    <source>
        <dbReference type="PROSITE" id="PS50908"/>
    </source>
</evidence>
<evidence type="ECO:0000313" key="4">
    <source>
        <dbReference type="Proteomes" id="UP000245609"/>
    </source>
</evidence>
<dbReference type="InterPro" id="IPR006575">
    <property type="entry name" value="RWD_dom"/>
</dbReference>
<dbReference type="CDD" id="cd23823">
    <property type="entry name" value="RWD_GCN2"/>
    <property type="match status" value="1"/>
</dbReference>
<dbReference type="PROSITE" id="PS50908">
    <property type="entry name" value="RWD"/>
    <property type="match status" value="1"/>
</dbReference>
<dbReference type="Proteomes" id="UP000245609">
    <property type="component" value="Unassembled WGS sequence"/>
</dbReference>
<dbReference type="SUPFAM" id="SSF54495">
    <property type="entry name" value="UBC-like"/>
    <property type="match status" value="1"/>
</dbReference>
<proteinExistence type="predicted"/>
<feature type="non-terminal residue" evidence="3">
    <location>
        <position position="1"/>
    </location>
</feature>
<sequence>VEEKQNEIEALKSIYGDDFLEDEKENAFKIKIGTDTGLDSEETVYLCIVHTELYPDEPPEFDIETQDNSKLNSKDLEELRSKLDEMISDHLGMAMVYSMVMTLKDQLEELLAHKEEQAVRIENERIEQEIALEQKKFIGTPVTKETFLFWKKNFTEEQNALKKISEIEIKKIENKKARLTGRELFEQDKSMIDSDNTFIQEGETSVEART</sequence>
<evidence type="ECO:0000313" key="3">
    <source>
        <dbReference type="EMBL" id="PVV00489.1"/>
    </source>
</evidence>
<dbReference type="SMART" id="SM00591">
    <property type="entry name" value="RWD"/>
    <property type="match status" value="1"/>
</dbReference>
<dbReference type="STRING" id="133381.A0A2T9Z7B6"/>
<dbReference type="InterPro" id="IPR032378">
    <property type="entry name" value="ZC3H15/TMA46_C"/>
</dbReference>
<accession>A0A2T9Z7B6</accession>
<dbReference type="Gene3D" id="6.20.400.10">
    <property type="match status" value="1"/>
</dbReference>